<dbReference type="Proteomes" id="UP000521872">
    <property type="component" value="Unassembled WGS sequence"/>
</dbReference>
<keyword evidence="2" id="KW-1133">Transmembrane helix</keyword>
<feature type="transmembrane region" description="Helical" evidence="2">
    <location>
        <begin position="128"/>
        <end position="149"/>
    </location>
</feature>
<evidence type="ECO:0000313" key="3">
    <source>
        <dbReference type="EMBL" id="KAF4616356.1"/>
    </source>
</evidence>
<feature type="compositionally biased region" description="Basic and acidic residues" evidence="1">
    <location>
        <begin position="704"/>
        <end position="715"/>
    </location>
</feature>
<evidence type="ECO:0000256" key="1">
    <source>
        <dbReference type="SAM" id="MobiDB-lite"/>
    </source>
</evidence>
<proteinExistence type="predicted"/>
<dbReference type="PANTHER" id="PTHR37544">
    <property type="entry name" value="SPRAY-RELATED"/>
    <property type="match status" value="1"/>
</dbReference>
<feature type="transmembrane region" description="Helical" evidence="2">
    <location>
        <begin position="191"/>
        <end position="212"/>
    </location>
</feature>
<dbReference type="AlphaFoldDB" id="A0A8H4QT30"/>
<feature type="compositionally biased region" description="Low complexity" evidence="1">
    <location>
        <begin position="716"/>
        <end position="730"/>
    </location>
</feature>
<evidence type="ECO:0008006" key="5">
    <source>
        <dbReference type="Google" id="ProtNLM"/>
    </source>
</evidence>
<dbReference type="InterPro" id="IPR021840">
    <property type="entry name" value="DUF3433"/>
</dbReference>
<gene>
    <name evidence="3" type="ORF">D9613_008619</name>
</gene>
<organism evidence="3 4">
    <name type="scientific">Agrocybe pediades</name>
    <dbReference type="NCBI Taxonomy" id="84607"/>
    <lineage>
        <taxon>Eukaryota</taxon>
        <taxon>Fungi</taxon>
        <taxon>Dikarya</taxon>
        <taxon>Basidiomycota</taxon>
        <taxon>Agaricomycotina</taxon>
        <taxon>Agaricomycetes</taxon>
        <taxon>Agaricomycetidae</taxon>
        <taxon>Agaricales</taxon>
        <taxon>Agaricineae</taxon>
        <taxon>Strophariaceae</taxon>
        <taxon>Agrocybe</taxon>
    </lineage>
</organism>
<dbReference type="EMBL" id="JAACJL010000031">
    <property type="protein sequence ID" value="KAF4616356.1"/>
    <property type="molecule type" value="Genomic_DNA"/>
</dbReference>
<keyword evidence="4" id="KW-1185">Reference proteome</keyword>
<feature type="transmembrane region" description="Helical" evidence="2">
    <location>
        <begin position="259"/>
        <end position="284"/>
    </location>
</feature>
<reference evidence="3 4" key="1">
    <citation type="submission" date="2019-12" db="EMBL/GenBank/DDBJ databases">
        <authorList>
            <person name="Floudas D."/>
            <person name="Bentzer J."/>
            <person name="Ahren D."/>
            <person name="Johansson T."/>
            <person name="Persson P."/>
            <person name="Tunlid A."/>
        </authorList>
    </citation>
    <scope>NUCLEOTIDE SEQUENCE [LARGE SCALE GENOMIC DNA]</scope>
    <source>
        <strain evidence="3 4">CBS 102.39</strain>
    </source>
</reference>
<dbReference type="Pfam" id="PF11915">
    <property type="entry name" value="DUF3433"/>
    <property type="match status" value="1"/>
</dbReference>
<sequence>MHFPTTDSKTSTHREAVNLSIEERTGYLGGTTISNEVGEQGDVGYGGQEVYSRPSPMRYFSEDSAYTKEELRMPDEKLDNIPTADPGHNVQFANYPSRTHDSQVPKLGNPPVMNTPVQKKWLPWPLRAYFWIPLVVFLTLAAIGLEIALHFSKKNQGIVTVDLVIFDLLNSQLVLSIGWPSGKSVKATGVLHYVYTLPPVAVAAVIAALWAWTDIEIKKMQPYIDLVHGNSPARRSLLLDYTRQNNVYVWISATLNKHYLVAFTALMVLVTLTVQPLASAVLVVKSTWIQLPDTTTTNLRSIGLNQNLQFNDLTWAGYAAASVLYDLPSPAFIKVPYTIANFELPQTITRNGTAFVNTNAIKSETGCQTVPVQMLETSPGVWTNTANSNGCSITWSVVNTTQTLFGADLLTCETGSPPQFSPVVFWFFSYVPSPMASATFCNASISLWEVNAGVDIATGNVTSITEIRPFSQSSSFSSFAANVTGPPLNGHAYNGIRFSLTNPDQFVLGRQNATQLQLPAAIYQAAVNTPEGYQGSFANNAFSTLSNQVYGLYLALVAREVYLLPDPLNEDITVQVRTFQDRVWLSDVAVHLLTAVLLVLAFFGTMIQILHMSDRRYLNLMHEPGTIASAVSIGAQTGLGAALADSQTEEQMEAALKNRVFRIDPATNKIIMKGEPGYEEAEIPSSPMTKLRRKSIIAVLQGRRKADLEPEETRTPRSPLSPKGPKSPKSPSSPPKET</sequence>
<feature type="region of interest" description="Disordered" evidence="1">
    <location>
        <begin position="701"/>
        <end position="738"/>
    </location>
</feature>
<name>A0A8H4QT30_9AGAR</name>
<protein>
    <recommendedName>
        <fullName evidence="5">Transmembrane protein</fullName>
    </recommendedName>
</protein>
<keyword evidence="2" id="KW-0812">Transmembrane</keyword>
<dbReference type="PANTHER" id="PTHR37544:SF3">
    <property type="entry name" value="SPRAY"/>
    <property type="match status" value="1"/>
</dbReference>
<keyword evidence="2" id="KW-0472">Membrane</keyword>
<comment type="caution">
    <text evidence="3">The sequence shown here is derived from an EMBL/GenBank/DDBJ whole genome shotgun (WGS) entry which is preliminary data.</text>
</comment>
<evidence type="ECO:0000313" key="4">
    <source>
        <dbReference type="Proteomes" id="UP000521872"/>
    </source>
</evidence>
<feature type="transmembrane region" description="Helical" evidence="2">
    <location>
        <begin position="588"/>
        <end position="610"/>
    </location>
</feature>
<accession>A0A8H4QT30</accession>
<evidence type="ECO:0000256" key="2">
    <source>
        <dbReference type="SAM" id="Phobius"/>
    </source>
</evidence>